<evidence type="ECO:0000313" key="2">
    <source>
        <dbReference type="Proteomes" id="UP001151532"/>
    </source>
</evidence>
<evidence type="ECO:0000313" key="1">
    <source>
        <dbReference type="EMBL" id="KAJ6725352.1"/>
    </source>
</evidence>
<dbReference type="AlphaFoldDB" id="A0A9Q0Z8M1"/>
<reference evidence="1" key="2">
    <citation type="journal article" date="2023" name="Int. J. Mol. Sci.">
        <title>De Novo Assembly and Annotation of 11 Diverse Shrub Willow (Salix) Genomes Reveals Novel Gene Organization in Sex-Linked Regions.</title>
        <authorList>
            <person name="Hyden B."/>
            <person name="Feng K."/>
            <person name="Yates T.B."/>
            <person name="Jawdy S."/>
            <person name="Cereghino C."/>
            <person name="Smart L.B."/>
            <person name="Muchero W."/>
        </authorList>
    </citation>
    <scope>NUCLEOTIDE SEQUENCE</scope>
    <source>
        <tissue evidence="1">Shoot tip</tissue>
    </source>
</reference>
<name>A0A9Q0Z8M1_SALPP</name>
<gene>
    <name evidence="1" type="ORF">OIU79_003681</name>
</gene>
<dbReference type="EMBL" id="JAPFFK010000013">
    <property type="protein sequence ID" value="KAJ6725352.1"/>
    <property type="molecule type" value="Genomic_DNA"/>
</dbReference>
<proteinExistence type="predicted"/>
<organism evidence="1 2">
    <name type="scientific">Salix purpurea</name>
    <name type="common">Purple osier willow</name>
    <dbReference type="NCBI Taxonomy" id="77065"/>
    <lineage>
        <taxon>Eukaryota</taxon>
        <taxon>Viridiplantae</taxon>
        <taxon>Streptophyta</taxon>
        <taxon>Embryophyta</taxon>
        <taxon>Tracheophyta</taxon>
        <taxon>Spermatophyta</taxon>
        <taxon>Magnoliopsida</taxon>
        <taxon>eudicotyledons</taxon>
        <taxon>Gunneridae</taxon>
        <taxon>Pentapetalae</taxon>
        <taxon>rosids</taxon>
        <taxon>fabids</taxon>
        <taxon>Malpighiales</taxon>
        <taxon>Salicaceae</taxon>
        <taxon>Saliceae</taxon>
        <taxon>Salix</taxon>
    </lineage>
</organism>
<keyword evidence="2" id="KW-1185">Reference proteome</keyword>
<sequence>MASAATRVTFRVVVGDSSHPRSLLRGSSSLLENLRYCSRDPREQTHRQTRHFSDCLRSPEIGWLVSRRVRFWSPPESATQVALLIFKPFSFFLSIFNYCFININYDDV</sequence>
<accession>A0A9Q0Z8M1</accession>
<reference evidence="1" key="1">
    <citation type="submission" date="2022-11" db="EMBL/GenBank/DDBJ databases">
        <authorList>
            <person name="Hyden B.L."/>
            <person name="Feng K."/>
            <person name="Yates T."/>
            <person name="Jawdy S."/>
            <person name="Smart L.B."/>
            <person name="Muchero W."/>
        </authorList>
    </citation>
    <scope>NUCLEOTIDE SEQUENCE</scope>
    <source>
        <tissue evidence="1">Shoot tip</tissue>
    </source>
</reference>
<dbReference type="Proteomes" id="UP001151532">
    <property type="component" value="Chromosome 8"/>
</dbReference>
<protein>
    <submittedName>
        <fullName evidence="1">Uncharacterized protein</fullName>
    </submittedName>
</protein>
<comment type="caution">
    <text evidence="1">The sequence shown here is derived from an EMBL/GenBank/DDBJ whole genome shotgun (WGS) entry which is preliminary data.</text>
</comment>